<gene>
    <name evidence="2" type="ORF">HB943_02245</name>
</gene>
<dbReference type="SUPFAM" id="SSF49373">
    <property type="entry name" value="Invasin/intimin cell-adhesion fragments"/>
    <property type="match status" value="1"/>
</dbReference>
<dbReference type="Pfam" id="PF02368">
    <property type="entry name" value="Big_2"/>
    <property type="match status" value="1"/>
</dbReference>
<evidence type="ECO:0000259" key="1">
    <source>
        <dbReference type="SMART" id="SM00635"/>
    </source>
</evidence>
<dbReference type="Gene3D" id="2.60.40.1080">
    <property type="match status" value="1"/>
</dbReference>
<organism evidence="2 3">
    <name type="scientific">Listeria weihenstephanensis</name>
    <dbReference type="NCBI Taxonomy" id="1006155"/>
    <lineage>
        <taxon>Bacteria</taxon>
        <taxon>Bacillati</taxon>
        <taxon>Bacillota</taxon>
        <taxon>Bacilli</taxon>
        <taxon>Bacillales</taxon>
        <taxon>Listeriaceae</taxon>
        <taxon>Listeria</taxon>
    </lineage>
</organism>
<sequence length="85" mass="8580">MSDPTAVAVDSLTKSVAVGGLVDIIATTLPEAANKELTFTSDTPAKATVNAYGRVIGVTVGTAKITVASKSKSTIKKEVTVTVTA</sequence>
<comment type="caution">
    <text evidence="2">The sequence shown here is derived from an EMBL/GenBank/DDBJ whole genome shotgun (WGS) entry which is preliminary data.</text>
</comment>
<proteinExistence type="predicted"/>
<feature type="domain" description="BIG2" evidence="1">
    <location>
        <begin position="3"/>
        <end position="79"/>
    </location>
</feature>
<name>A0A841Z502_9LIST</name>
<dbReference type="Proteomes" id="UP000564536">
    <property type="component" value="Unassembled WGS sequence"/>
</dbReference>
<protein>
    <recommendedName>
        <fullName evidence="1">BIG2 domain-containing protein</fullName>
    </recommendedName>
</protein>
<evidence type="ECO:0000313" key="2">
    <source>
        <dbReference type="EMBL" id="MBC1499406.1"/>
    </source>
</evidence>
<dbReference type="EMBL" id="JAARRL010000002">
    <property type="protein sequence ID" value="MBC1499406.1"/>
    <property type="molecule type" value="Genomic_DNA"/>
</dbReference>
<dbReference type="InterPro" id="IPR008964">
    <property type="entry name" value="Invasin/intimin_cell_adhesion"/>
</dbReference>
<dbReference type="SMART" id="SM00635">
    <property type="entry name" value="BID_2"/>
    <property type="match status" value="1"/>
</dbReference>
<accession>A0A841Z502</accession>
<dbReference type="AlphaFoldDB" id="A0A841Z502"/>
<reference evidence="2 3" key="1">
    <citation type="submission" date="2020-03" db="EMBL/GenBank/DDBJ databases">
        <title>Soil Listeria distribution.</title>
        <authorList>
            <person name="Liao J."/>
            <person name="Wiedmann M."/>
        </authorList>
    </citation>
    <scope>NUCLEOTIDE SEQUENCE [LARGE SCALE GENOMIC DNA]</scope>
    <source>
        <strain evidence="2 3">FSL L7-1523</strain>
    </source>
</reference>
<evidence type="ECO:0000313" key="3">
    <source>
        <dbReference type="Proteomes" id="UP000564536"/>
    </source>
</evidence>
<dbReference type="InterPro" id="IPR003343">
    <property type="entry name" value="Big_2"/>
</dbReference>